<dbReference type="CDD" id="cd19757">
    <property type="entry name" value="Bbox1"/>
    <property type="match status" value="1"/>
</dbReference>
<dbReference type="SUPFAM" id="SSF101898">
    <property type="entry name" value="NHL repeat"/>
    <property type="match status" value="1"/>
</dbReference>
<gene>
    <name evidence="3" type="ORF">MEDL_3821</name>
</gene>
<dbReference type="InterPro" id="IPR000315">
    <property type="entry name" value="Znf_B-box"/>
</dbReference>
<dbReference type="InterPro" id="IPR015943">
    <property type="entry name" value="WD40/YVTN_repeat-like_dom_sf"/>
</dbReference>
<name>A0A8S3PXF8_MYTED</name>
<dbReference type="Proteomes" id="UP000683360">
    <property type="component" value="Unassembled WGS sequence"/>
</dbReference>
<accession>A0A8S3PXF8</accession>
<dbReference type="GO" id="GO:0008270">
    <property type="term" value="F:zinc ion binding"/>
    <property type="evidence" value="ECO:0007669"/>
    <property type="project" value="UniProtKB-KW"/>
</dbReference>
<keyword evidence="4" id="KW-1185">Reference proteome</keyword>
<organism evidence="3 4">
    <name type="scientific">Mytilus edulis</name>
    <name type="common">Blue mussel</name>
    <dbReference type="NCBI Taxonomy" id="6550"/>
    <lineage>
        <taxon>Eukaryota</taxon>
        <taxon>Metazoa</taxon>
        <taxon>Spiralia</taxon>
        <taxon>Lophotrochozoa</taxon>
        <taxon>Mollusca</taxon>
        <taxon>Bivalvia</taxon>
        <taxon>Autobranchia</taxon>
        <taxon>Pteriomorphia</taxon>
        <taxon>Mytilida</taxon>
        <taxon>Mytiloidea</taxon>
        <taxon>Mytilidae</taxon>
        <taxon>Mytilinae</taxon>
        <taxon>Mytilus</taxon>
    </lineage>
</organism>
<evidence type="ECO:0000259" key="2">
    <source>
        <dbReference type="PROSITE" id="PS50119"/>
    </source>
</evidence>
<protein>
    <recommendedName>
        <fullName evidence="2">B box-type domain-containing protein</fullName>
    </recommendedName>
</protein>
<sequence length="426" mass="48528">MTSTILCGICHYDDTIKDARQWCINCEEGLCEDCEKVHRSTKNTRTHKIISIIDYQQIKDVLSTAFTDLEVTINGALQNSEKNIIDIKSCSEAFDKQEDNIKGYIKEMREKLNKHLDDMEHKLTTDFSTKSEYCKTAYANIIKQLISTDDKLAKLKKDTENLKRIASDKQTFLGTREIGKVVEKEIKLMKTICDAGKSYEIALELDANIISFLNNVSQLGRISIKEENANLQFKETKLNQAQMQVSLPLVTVVQALQLKEKFKLEKAGFMMTVTGCIMLQNGDMLIADHWDKNIVLISNESDKPAKYINISDFPYDITIIDHNLIAITHGSGSNTLDVLNLSTGVVEKEIQTQQFATKHFTTQDCYGISYWDDKLYVMVERVGIVVIDTSGKALETLPIDTEKVRKVVVFKDRIYYTNRKRTPCIV</sequence>
<keyword evidence="1" id="KW-0862">Zinc</keyword>
<dbReference type="Gene3D" id="2.130.10.10">
    <property type="entry name" value="YVTN repeat-like/Quinoprotein amine dehydrogenase"/>
    <property type="match status" value="1"/>
</dbReference>
<evidence type="ECO:0000313" key="3">
    <source>
        <dbReference type="EMBL" id="CAG2188400.1"/>
    </source>
</evidence>
<dbReference type="EMBL" id="CAJPWZ010000228">
    <property type="protein sequence ID" value="CAG2188400.1"/>
    <property type="molecule type" value="Genomic_DNA"/>
</dbReference>
<keyword evidence="1" id="KW-0479">Metal-binding</keyword>
<dbReference type="PROSITE" id="PS50119">
    <property type="entry name" value="ZF_BBOX"/>
    <property type="match status" value="1"/>
</dbReference>
<feature type="domain" description="B box-type" evidence="2">
    <location>
        <begin position="2"/>
        <end position="52"/>
    </location>
</feature>
<evidence type="ECO:0000313" key="4">
    <source>
        <dbReference type="Proteomes" id="UP000683360"/>
    </source>
</evidence>
<dbReference type="AlphaFoldDB" id="A0A8S3PXF8"/>
<keyword evidence="1" id="KW-0863">Zinc-finger</keyword>
<dbReference type="OrthoDB" id="6205075at2759"/>
<reference evidence="3" key="1">
    <citation type="submission" date="2021-03" db="EMBL/GenBank/DDBJ databases">
        <authorList>
            <person name="Bekaert M."/>
        </authorList>
    </citation>
    <scope>NUCLEOTIDE SEQUENCE</scope>
</reference>
<proteinExistence type="predicted"/>
<dbReference type="Gene3D" id="4.10.830.40">
    <property type="match status" value="1"/>
</dbReference>
<comment type="caution">
    <text evidence="3">The sequence shown here is derived from an EMBL/GenBank/DDBJ whole genome shotgun (WGS) entry which is preliminary data.</text>
</comment>
<evidence type="ECO:0000256" key="1">
    <source>
        <dbReference type="PROSITE-ProRule" id="PRU00024"/>
    </source>
</evidence>